<accession>A0AAN1NU58</accession>
<dbReference type="AlphaFoldDB" id="A0AAN1NU58"/>
<proteinExistence type="predicted"/>
<organism evidence="1 2">
    <name type="scientific">Pantoea vagans</name>
    <dbReference type="NCBI Taxonomy" id="470934"/>
    <lineage>
        <taxon>Bacteria</taxon>
        <taxon>Pseudomonadati</taxon>
        <taxon>Pseudomonadota</taxon>
        <taxon>Gammaproteobacteria</taxon>
        <taxon>Enterobacterales</taxon>
        <taxon>Erwiniaceae</taxon>
        <taxon>Pantoea</taxon>
    </lineage>
</organism>
<dbReference type="EMBL" id="CP028349">
    <property type="protein sequence ID" value="AVV39268.1"/>
    <property type="molecule type" value="Genomic_DNA"/>
</dbReference>
<gene>
    <name evidence="1" type="ORF">C9381_10390</name>
</gene>
<dbReference type="Proteomes" id="UP000241538">
    <property type="component" value="Chromosome"/>
</dbReference>
<sequence length="68" mass="8072">MTQQALREHLFYLINKYVPESNRSDFFESILKDDLPVKGILADLNRVKDVTMDEKDGDLLREIYFNFC</sequence>
<evidence type="ECO:0000313" key="1">
    <source>
        <dbReference type="EMBL" id="AVV39268.1"/>
    </source>
</evidence>
<name>A0AAN1NU58_9GAMM</name>
<evidence type="ECO:0000313" key="2">
    <source>
        <dbReference type="Proteomes" id="UP000241538"/>
    </source>
</evidence>
<protein>
    <submittedName>
        <fullName evidence="1">Uncharacterized protein</fullName>
    </submittedName>
</protein>
<reference evidence="1 2" key="1">
    <citation type="journal article" date="2018" name="Int J Genomics">
        <title>Comparative Genomics Analysis of Plasmid pPV989-94 from a Clinical Isolate of Pantoea vagans PV989.</title>
        <authorList>
            <person name="Xu L."/>
            <person name="Yin M."/>
            <person name="Zhu T."/>
            <person name="Lu J."/>
            <person name="Bao Q."/>
        </authorList>
    </citation>
    <scope>NUCLEOTIDE SEQUENCE [LARGE SCALE GENOMIC DNA]</scope>
    <source>
        <strain evidence="1 2">PV989</strain>
    </source>
</reference>
<dbReference type="RefSeq" id="WP_033784561.1">
    <property type="nucleotide sequence ID" value="NZ_CP028349.1"/>
</dbReference>